<evidence type="ECO:0000313" key="6">
    <source>
        <dbReference type="Proteomes" id="UP001595901"/>
    </source>
</evidence>
<gene>
    <name evidence="5" type="ORF">ACFOSE_05145</name>
</gene>
<comment type="similarity">
    <text evidence="1">Belongs to the type-I restriction system S methylase family.</text>
</comment>
<evidence type="ECO:0000313" key="5">
    <source>
        <dbReference type="EMBL" id="MFC3932161.1"/>
    </source>
</evidence>
<evidence type="ECO:0000256" key="2">
    <source>
        <dbReference type="ARBA" id="ARBA00022747"/>
    </source>
</evidence>
<dbReference type="Gene3D" id="3.90.220.20">
    <property type="entry name" value="DNA methylase specificity domains"/>
    <property type="match status" value="1"/>
</dbReference>
<sequence>MTRVSKLRFSDFTNAWEQRKLGEVADFTKGKGYSKNDLIEKGSSIVLYGRLYTNYETVITDVDTFVNEQPNSVISKGNEVIVPASGESPEDIARASAIRKTGIILGGDLNIVYPKKQLRSEFLALTISNGKPQKELVKRAQGKSVVHIRNSDLEKVVFSNPTLPEQEAIGTFFRQLDELLTLHQRK</sequence>
<dbReference type="InterPro" id="IPR052021">
    <property type="entry name" value="Type-I_RS_S_subunit"/>
</dbReference>
<dbReference type="Pfam" id="PF01420">
    <property type="entry name" value="Methylase_S"/>
    <property type="match status" value="1"/>
</dbReference>
<evidence type="ECO:0000259" key="4">
    <source>
        <dbReference type="Pfam" id="PF01420"/>
    </source>
</evidence>
<reference evidence="6" key="1">
    <citation type="journal article" date="2019" name="Int. J. Syst. Evol. Microbiol.">
        <title>The Global Catalogue of Microorganisms (GCM) 10K type strain sequencing project: providing services to taxonomists for standard genome sequencing and annotation.</title>
        <authorList>
            <consortium name="The Broad Institute Genomics Platform"/>
            <consortium name="The Broad Institute Genome Sequencing Center for Infectious Disease"/>
            <person name="Wu L."/>
            <person name="Ma J."/>
        </authorList>
    </citation>
    <scope>NUCLEOTIDE SEQUENCE [LARGE SCALE GENOMIC DNA]</scope>
    <source>
        <strain evidence="6">CCUG 58728</strain>
    </source>
</reference>
<organism evidence="5 6">
    <name type="scientific">Streptococcus dentapri</name>
    <dbReference type="NCBI Taxonomy" id="573564"/>
    <lineage>
        <taxon>Bacteria</taxon>
        <taxon>Bacillati</taxon>
        <taxon>Bacillota</taxon>
        <taxon>Bacilli</taxon>
        <taxon>Lactobacillales</taxon>
        <taxon>Streptococcaceae</taxon>
        <taxon>Streptococcus</taxon>
    </lineage>
</organism>
<proteinExistence type="inferred from homology"/>
<keyword evidence="2" id="KW-0680">Restriction system</keyword>
<accession>A0ABV8D137</accession>
<dbReference type="GO" id="GO:0016787">
    <property type="term" value="F:hydrolase activity"/>
    <property type="evidence" value="ECO:0007669"/>
    <property type="project" value="UniProtKB-KW"/>
</dbReference>
<dbReference type="RefSeq" id="WP_380431297.1">
    <property type="nucleotide sequence ID" value="NZ_JBHSAC010000045.1"/>
</dbReference>
<keyword evidence="5" id="KW-0255">Endonuclease</keyword>
<dbReference type="EMBL" id="JBHSAC010000045">
    <property type="protein sequence ID" value="MFC3932161.1"/>
    <property type="molecule type" value="Genomic_DNA"/>
</dbReference>
<evidence type="ECO:0000256" key="1">
    <source>
        <dbReference type="ARBA" id="ARBA00010923"/>
    </source>
</evidence>
<dbReference type="PANTHER" id="PTHR30408:SF12">
    <property type="entry name" value="TYPE I RESTRICTION ENZYME MJAVIII SPECIFICITY SUBUNIT"/>
    <property type="match status" value="1"/>
</dbReference>
<keyword evidence="5" id="KW-0540">Nuclease</keyword>
<feature type="domain" description="Type I restriction modification DNA specificity" evidence="4">
    <location>
        <begin position="16"/>
        <end position="185"/>
    </location>
</feature>
<dbReference type="EC" id="3.1.21.-" evidence="5"/>
<keyword evidence="6" id="KW-1185">Reference proteome</keyword>
<protein>
    <submittedName>
        <fullName evidence="5">Restriction endonuclease subunit S</fullName>
        <ecNumber evidence="5">3.1.21.-</ecNumber>
    </submittedName>
</protein>
<dbReference type="PANTHER" id="PTHR30408">
    <property type="entry name" value="TYPE-1 RESTRICTION ENZYME ECOKI SPECIFICITY PROTEIN"/>
    <property type="match status" value="1"/>
</dbReference>
<dbReference type="SUPFAM" id="SSF116734">
    <property type="entry name" value="DNA methylase specificity domain"/>
    <property type="match status" value="1"/>
</dbReference>
<dbReference type="InterPro" id="IPR000055">
    <property type="entry name" value="Restrct_endonuc_typeI_TRD"/>
</dbReference>
<dbReference type="InterPro" id="IPR044946">
    <property type="entry name" value="Restrct_endonuc_typeI_TRD_sf"/>
</dbReference>
<dbReference type="Proteomes" id="UP001595901">
    <property type="component" value="Unassembled WGS sequence"/>
</dbReference>
<keyword evidence="3" id="KW-0238">DNA-binding</keyword>
<keyword evidence="5" id="KW-0378">Hydrolase</keyword>
<name>A0ABV8D137_9STRE</name>
<dbReference type="GO" id="GO:0004519">
    <property type="term" value="F:endonuclease activity"/>
    <property type="evidence" value="ECO:0007669"/>
    <property type="project" value="UniProtKB-KW"/>
</dbReference>
<evidence type="ECO:0000256" key="3">
    <source>
        <dbReference type="ARBA" id="ARBA00023125"/>
    </source>
</evidence>
<comment type="caution">
    <text evidence="5">The sequence shown here is derived from an EMBL/GenBank/DDBJ whole genome shotgun (WGS) entry which is preliminary data.</text>
</comment>